<feature type="transmembrane region" description="Helical" evidence="1">
    <location>
        <begin position="38"/>
        <end position="58"/>
    </location>
</feature>
<feature type="transmembrane region" description="Helical" evidence="1">
    <location>
        <begin position="134"/>
        <end position="162"/>
    </location>
</feature>
<evidence type="ECO:0008006" key="4">
    <source>
        <dbReference type="Google" id="ProtNLM"/>
    </source>
</evidence>
<sequence length="189" mass="20012">MSRGERVGHILSEALGPAPLLTIAFVEARLQVGSAAGWWALLPILGVAVLPYLAMIWLAHRGRVSDRFVGKRSQRLPILLGALVVVAVIVILLAAEAPWEATSLTIASAVGLVVVMAVNVVWKMSIHMAIAAFLWAYQLTVLPGWLVVLLVLAVVALGWARIAARAHTLAQVIAGCGAGLAVFGVYMLL</sequence>
<comment type="caution">
    <text evidence="2">The sequence shown here is derived from an EMBL/GenBank/DDBJ whole genome shotgun (WGS) entry which is preliminary data.</text>
</comment>
<feature type="transmembrane region" description="Helical" evidence="1">
    <location>
        <begin position="78"/>
        <end position="95"/>
    </location>
</feature>
<evidence type="ECO:0000313" key="2">
    <source>
        <dbReference type="EMBL" id="ODA89447.1"/>
    </source>
</evidence>
<gene>
    <name evidence="2" type="ORF">ATY41_05970</name>
</gene>
<dbReference type="EMBL" id="LNZG01000047">
    <property type="protein sequence ID" value="ODA89447.1"/>
    <property type="molecule type" value="Genomic_DNA"/>
</dbReference>
<reference evidence="3" key="1">
    <citation type="submission" date="2015-11" db="EMBL/GenBank/DDBJ databases">
        <authorList>
            <person name="Wang J."/>
            <person name="Wang L."/>
            <person name="Wang F."/>
            <person name="Cao G."/>
        </authorList>
    </citation>
    <scope>NUCLEOTIDE SEQUENCE [LARGE SCALE GENOMIC DNA]</scope>
    <source>
        <strain evidence="3">gdw1</strain>
    </source>
</reference>
<accession>A0A1E2SI69</accession>
<organism evidence="2 3">
    <name type="scientific">Leifsonia xyli subsp. xyli</name>
    <dbReference type="NCBI Taxonomy" id="59736"/>
    <lineage>
        <taxon>Bacteria</taxon>
        <taxon>Bacillati</taxon>
        <taxon>Actinomycetota</taxon>
        <taxon>Actinomycetes</taxon>
        <taxon>Micrococcales</taxon>
        <taxon>Microbacteriaceae</taxon>
        <taxon>Leifsonia</taxon>
    </lineage>
</organism>
<keyword evidence="1" id="KW-1133">Transmembrane helix</keyword>
<feature type="transmembrane region" description="Helical" evidence="1">
    <location>
        <begin position="168"/>
        <end position="188"/>
    </location>
</feature>
<feature type="transmembrane region" description="Helical" evidence="1">
    <location>
        <begin position="101"/>
        <end position="122"/>
    </location>
</feature>
<feature type="transmembrane region" description="Helical" evidence="1">
    <location>
        <begin position="7"/>
        <end position="26"/>
    </location>
</feature>
<dbReference type="Proteomes" id="UP000094426">
    <property type="component" value="Unassembled WGS sequence"/>
</dbReference>
<evidence type="ECO:0000256" key="1">
    <source>
        <dbReference type="SAM" id="Phobius"/>
    </source>
</evidence>
<evidence type="ECO:0000313" key="3">
    <source>
        <dbReference type="Proteomes" id="UP000094426"/>
    </source>
</evidence>
<dbReference type="AlphaFoldDB" id="A0A1E2SI69"/>
<name>A0A1E2SI69_LEIXY</name>
<keyword evidence="1" id="KW-0472">Membrane</keyword>
<proteinExistence type="predicted"/>
<protein>
    <recommendedName>
        <fullName evidence="4">Phosphoesterase PA-phosphatase</fullName>
    </recommendedName>
</protein>
<keyword evidence="1" id="KW-0812">Transmembrane</keyword>